<evidence type="ECO:0000313" key="9">
    <source>
        <dbReference type="WBParaSite" id="Gr19_v10_g1641.t1"/>
    </source>
</evidence>
<accession>A0A914HDQ5</accession>
<evidence type="ECO:0000256" key="5">
    <source>
        <dbReference type="RuleBase" id="RU361267"/>
    </source>
</evidence>
<evidence type="ECO:0000259" key="7">
    <source>
        <dbReference type="SMART" id="SM00563"/>
    </source>
</evidence>
<evidence type="ECO:0000256" key="4">
    <source>
        <dbReference type="ARBA" id="ARBA00023315"/>
    </source>
</evidence>
<sequence length="275" mass="31316">MLLTILLAFLFLLAVVTAWLRPVLWRFASRVFLLYFSLLVSSIMSCVGSLITYFANQGCLFPMASFNFLCYFWMDVKVEVRNIERIGQASGSEHDPLVIISNHQSSLDLYVLSTFWPSKCTVMMKHSLKYVPFFNIGAILSNCIFVDRFSKENAKQALDKSVETMRQKKLKVWIFPEGTRNRGHGLLPFKKGAFNVAIRAHFPIIPVVISDYSPFYSLRGKYFYPGGRVIVQVMEPISTANLQHEDVPELCDSTYAKMAEVYESISAEAKIKTEA</sequence>
<dbReference type="PANTHER" id="PTHR10434">
    <property type="entry name" value="1-ACYL-SN-GLYCEROL-3-PHOSPHATE ACYLTRANSFERASE"/>
    <property type="match status" value="1"/>
</dbReference>
<comment type="similarity">
    <text evidence="2 5">Belongs to the 1-acyl-sn-glycerol-3-phosphate acyltransferase family.</text>
</comment>
<evidence type="ECO:0000256" key="1">
    <source>
        <dbReference type="ARBA" id="ARBA00004728"/>
    </source>
</evidence>
<protein>
    <recommendedName>
        <fullName evidence="5">1-acyl-sn-glycerol-3-phosphate acyltransferase</fullName>
        <ecNumber evidence="5">2.3.1.51</ecNumber>
    </recommendedName>
</protein>
<dbReference type="EC" id="2.3.1.51" evidence="5"/>
<dbReference type="AlphaFoldDB" id="A0A914HDQ5"/>
<keyword evidence="5" id="KW-0443">Lipid metabolism</keyword>
<dbReference type="GO" id="GO:0016020">
    <property type="term" value="C:membrane"/>
    <property type="evidence" value="ECO:0007669"/>
    <property type="project" value="InterPro"/>
</dbReference>
<feature type="domain" description="Phospholipid/glycerol acyltransferase" evidence="7">
    <location>
        <begin position="97"/>
        <end position="212"/>
    </location>
</feature>
<keyword evidence="4 5" id="KW-0012">Acyltransferase</keyword>
<reference evidence="9" key="1">
    <citation type="submission" date="2022-11" db="UniProtKB">
        <authorList>
            <consortium name="WormBaseParasite"/>
        </authorList>
    </citation>
    <scope>IDENTIFICATION</scope>
</reference>
<keyword evidence="3 5" id="KW-0808">Transferase</keyword>
<keyword evidence="6" id="KW-0812">Transmembrane</keyword>
<comment type="domain">
    <text evidence="5">The HXXXXD motif is essential for acyltransferase activity and may constitute the binding site for the phosphate moiety of the glycerol-3-phosphate.</text>
</comment>
<organism evidence="8 9">
    <name type="scientific">Globodera rostochiensis</name>
    <name type="common">Golden nematode worm</name>
    <name type="synonym">Heterodera rostochiensis</name>
    <dbReference type="NCBI Taxonomy" id="31243"/>
    <lineage>
        <taxon>Eukaryota</taxon>
        <taxon>Metazoa</taxon>
        <taxon>Ecdysozoa</taxon>
        <taxon>Nematoda</taxon>
        <taxon>Chromadorea</taxon>
        <taxon>Rhabditida</taxon>
        <taxon>Tylenchina</taxon>
        <taxon>Tylenchomorpha</taxon>
        <taxon>Tylenchoidea</taxon>
        <taxon>Heteroderidae</taxon>
        <taxon>Heteroderinae</taxon>
        <taxon>Globodera</taxon>
    </lineage>
</organism>
<dbReference type="GO" id="GO:0003841">
    <property type="term" value="F:1-acylglycerol-3-phosphate O-acyltransferase activity"/>
    <property type="evidence" value="ECO:0007669"/>
    <property type="project" value="UniProtKB-UniRule"/>
</dbReference>
<dbReference type="SMART" id="SM00563">
    <property type="entry name" value="PlsC"/>
    <property type="match status" value="1"/>
</dbReference>
<comment type="pathway">
    <text evidence="1">Phospholipid metabolism; CDP-diacylglycerol biosynthesis; CDP-diacylglycerol from sn-glycerol 3-phosphate: step 2/3.</text>
</comment>
<proteinExistence type="inferred from homology"/>
<evidence type="ECO:0000256" key="2">
    <source>
        <dbReference type="ARBA" id="ARBA00008655"/>
    </source>
</evidence>
<keyword evidence="5" id="KW-0444">Lipid biosynthesis</keyword>
<dbReference type="Proteomes" id="UP000887572">
    <property type="component" value="Unplaced"/>
</dbReference>
<evidence type="ECO:0000256" key="3">
    <source>
        <dbReference type="ARBA" id="ARBA00022679"/>
    </source>
</evidence>
<dbReference type="CDD" id="cd07989">
    <property type="entry name" value="LPLAT_AGPAT-like"/>
    <property type="match status" value="1"/>
</dbReference>
<comment type="catalytic activity">
    <reaction evidence="5">
        <text>a 1-acyl-sn-glycero-3-phosphate + an acyl-CoA = a 1,2-diacyl-sn-glycero-3-phosphate + CoA</text>
        <dbReference type="Rhea" id="RHEA:19709"/>
        <dbReference type="ChEBI" id="CHEBI:57287"/>
        <dbReference type="ChEBI" id="CHEBI:57970"/>
        <dbReference type="ChEBI" id="CHEBI:58342"/>
        <dbReference type="ChEBI" id="CHEBI:58608"/>
        <dbReference type="EC" id="2.3.1.51"/>
    </reaction>
</comment>
<keyword evidence="5" id="KW-0594">Phospholipid biosynthesis</keyword>
<evidence type="ECO:0000313" key="8">
    <source>
        <dbReference type="Proteomes" id="UP000887572"/>
    </source>
</evidence>
<feature type="transmembrane region" description="Helical" evidence="6">
    <location>
        <begin position="34"/>
        <end position="55"/>
    </location>
</feature>
<dbReference type="Pfam" id="PF01553">
    <property type="entry name" value="Acyltransferase"/>
    <property type="match status" value="1"/>
</dbReference>
<dbReference type="InterPro" id="IPR004552">
    <property type="entry name" value="AGP_acyltrans"/>
</dbReference>
<dbReference type="GO" id="GO:0006654">
    <property type="term" value="P:phosphatidic acid biosynthetic process"/>
    <property type="evidence" value="ECO:0007669"/>
    <property type="project" value="TreeGrafter"/>
</dbReference>
<dbReference type="NCBIfam" id="TIGR00530">
    <property type="entry name" value="AGP_acyltrn"/>
    <property type="match status" value="1"/>
</dbReference>
<keyword evidence="6" id="KW-0472">Membrane</keyword>
<dbReference type="SUPFAM" id="SSF69593">
    <property type="entry name" value="Glycerol-3-phosphate (1)-acyltransferase"/>
    <property type="match status" value="1"/>
</dbReference>
<dbReference type="GO" id="GO:0005783">
    <property type="term" value="C:endoplasmic reticulum"/>
    <property type="evidence" value="ECO:0007669"/>
    <property type="project" value="TreeGrafter"/>
</dbReference>
<evidence type="ECO:0000256" key="6">
    <source>
        <dbReference type="SAM" id="Phobius"/>
    </source>
</evidence>
<dbReference type="InterPro" id="IPR002123">
    <property type="entry name" value="Plipid/glycerol_acylTrfase"/>
</dbReference>
<keyword evidence="8" id="KW-1185">Reference proteome</keyword>
<name>A0A914HDQ5_GLORO</name>
<keyword evidence="5" id="KW-1208">Phospholipid metabolism</keyword>
<dbReference type="PANTHER" id="PTHR10434:SF11">
    <property type="entry name" value="1-ACYL-SN-GLYCEROL-3-PHOSPHATE ACYLTRANSFERASE"/>
    <property type="match status" value="1"/>
</dbReference>
<dbReference type="WBParaSite" id="Gr19_v10_g1641.t1">
    <property type="protein sequence ID" value="Gr19_v10_g1641.t1"/>
    <property type="gene ID" value="Gr19_v10_g1641"/>
</dbReference>
<keyword evidence="6" id="KW-1133">Transmembrane helix</keyword>